<feature type="domain" description="Enoyl reductase (ER)" evidence="7">
    <location>
        <begin position="13"/>
        <end position="367"/>
    </location>
</feature>
<keyword evidence="2 6" id="KW-0479">Metal-binding</keyword>
<organism evidence="8 9">
    <name type="scientific">Leucobacter allii</name>
    <dbReference type="NCBI Taxonomy" id="2932247"/>
    <lineage>
        <taxon>Bacteria</taxon>
        <taxon>Bacillati</taxon>
        <taxon>Actinomycetota</taxon>
        <taxon>Actinomycetes</taxon>
        <taxon>Micrococcales</taxon>
        <taxon>Microbacteriaceae</taxon>
        <taxon>Leucobacter</taxon>
    </lineage>
</organism>
<reference evidence="8 9" key="1">
    <citation type="submission" date="2022-04" db="EMBL/GenBank/DDBJ databases">
        <title>Leucobacter sp. isolated from rhizosphere of garlic.</title>
        <authorList>
            <person name="Won M."/>
            <person name="Lee C.-M."/>
            <person name="Woen H.-Y."/>
            <person name="Kwon S.-W."/>
        </authorList>
    </citation>
    <scope>NUCLEOTIDE SEQUENCE [LARGE SCALE GENOMIC DNA]</scope>
    <source>
        <strain evidence="8 9">H21R-40</strain>
    </source>
</reference>
<gene>
    <name evidence="8" type="ORF">MUN78_01355</name>
</gene>
<dbReference type="InterPro" id="IPR013154">
    <property type="entry name" value="ADH-like_N"/>
</dbReference>
<dbReference type="InterPro" id="IPR023921">
    <property type="entry name" value="ADH_Zn_actinomycetes"/>
</dbReference>
<keyword evidence="5" id="KW-0520">NAD</keyword>
<dbReference type="SUPFAM" id="SSF50129">
    <property type="entry name" value="GroES-like"/>
    <property type="match status" value="2"/>
</dbReference>
<evidence type="ECO:0000256" key="2">
    <source>
        <dbReference type="ARBA" id="ARBA00022723"/>
    </source>
</evidence>
<name>A0ABY4FMM7_9MICO</name>
<dbReference type="Pfam" id="PF00107">
    <property type="entry name" value="ADH_zinc_N"/>
    <property type="match status" value="1"/>
</dbReference>
<keyword evidence="3 6" id="KW-0862">Zinc</keyword>
<dbReference type="Pfam" id="PF08240">
    <property type="entry name" value="ADH_N"/>
    <property type="match status" value="1"/>
</dbReference>
<dbReference type="GO" id="GO:0016491">
    <property type="term" value="F:oxidoreductase activity"/>
    <property type="evidence" value="ECO:0007669"/>
    <property type="project" value="UniProtKB-KW"/>
</dbReference>
<dbReference type="EMBL" id="CP095045">
    <property type="protein sequence ID" value="UOQ57522.1"/>
    <property type="molecule type" value="Genomic_DNA"/>
</dbReference>
<evidence type="ECO:0000313" key="8">
    <source>
        <dbReference type="EMBL" id="UOQ57522.1"/>
    </source>
</evidence>
<comment type="similarity">
    <text evidence="1 6">Belongs to the zinc-containing alcohol dehydrogenase family.</text>
</comment>
<dbReference type="InterPro" id="IPR011032">
    <property type="entry name" value="GroES-like_sf"/>
</dbReference>
<evidence type="ECO:0000256" key="5">
    <source>
        <dbReference type="ARBA" id="ARBA00023027"/>
    </source>
</evidence>
<dbReference type="InterPro" id="IPR036291">
    <property type="entry name" value="NAD(P)-bd_dom_sf"/>
</dbReference>
<evidence type="ECO:0000256" key="4">
    <source>
        <dbReference type="ARBA" id="ARBA00023002"/>
    </source>
</evidence>
<dbReference type="InterPro" id="IPR002328">
    <property type="entry name" value="ADH_Zn_CS"/>
</dbReference>
<accession>A0ABY4FMM7</accession>
<evidence type="ECO:0000313" key="9">
    <source>
        <dbReference type="Proteomes" id="UP000831786"/>
    </source>
</evidence>
<evidence type="ECO:0000259" key="7">
    <source>
        <dbReference type="SMART" id="SM00829"/>
    </source>
</evidence>
<dbReference type="EC" id="1.1.99.36" evidence="8"/>
<dbReference type="InterPro" id="IPR013149">
    <property type="entry name" value="ADH-like_C"/>
</dbReference>
<comment type="cofactor">
    <cofactor evidence="6">
        <name>Zn(2+)</name>
        <dbReference type="ChEBI" id="CHEBI:29105"/>
    </cofactor>
</comment>
<proteinExistence type="inferred from homology"/>
<dbReference type="SMART" id="SM00829">
    <property type="entry name" value="PKS_ER"/>
    <property type="match status" value="1"/>
</dbReference>
<evidence type="ECO:0000256" key="3">
    <source>
        <dbReference type="ARBA" id="ARBA00022833"/>
    </source>
</evidence>
<dbReference type="PANTHER" id="PTHR43880">
    <property type="entry name" value="ALCOHOL DEHYDROGENASE"/>
    <property type="match status" value="1"/>
</dbReference>
<dbReference type="NCBIfam" id="TIGR03989">
    <property type="entry name" value="Rxyl_3153"/>
    <property type="match status" value="1"/>
</dbReference>
<dbReference type="InterPro" id="IPR020843">
    <property type="entry name" value="ER"/>
</dbReference>
<dbReference type="SUPFAM" id="SSF51735">
    <property type="entry name" value="NAD(P)-binding Rossmann-fold domains"/>
    <property type="match status" value="1"/>
</dbReference>
<protein>
    <submittedName>
        <fullName evidence="8">NDMA-dependent alcohol dehydrogenase</fullName>
        <ecNumber evidence="8">1.1.99.36</ecNumber>
    </submittedName>
</protein>
<dbReference type="PANTHER" id="PTHR43880:SF12">
    <property type="entry name" value="ALCOHOL DEHYDROGENASE CLASS-3"/>
    <property type="match status" value="1"/>
</dbReference>
<dbReference type="CDD" id="cd08279">
    <property type="entry name" value="Zn_ADH_class_III"/>
    <property type="match status" value="1"/>
</dbReference>
<dbReference type="RefSeq" id="WP_244728278.1">
    <property type="nucleotide sequence ID" value="NZ_CP095045.1"/>
</dbReference>
<sequence length="371" mass="39232">MDARAALIYEQPGEWKITDVTLDPPKSGEVLVEMVASGLCHSDDHISVGDVPVGHLPFCGGHEGAGIIREVGPGVIGLEVGDHIVTSFIPACGHCRWCATGYQNLCDNGALILQGNQLDGTFRMRADGRDVATASMLGTFANWQVFDQLSVVKVRDDVPLNVACLVACGVPTGFGSAVHGAEVRPGDVVIVMGTGGVGINAVQGAAVAGAGHVIAVDPVAFKREVALSVGATEAFATIEEATEFARSITNGQGADSAIVTVGIVHGDRIAEAFSAIRKAGTVVVTSQGALDEFNIPVNLFEISMYQKRIQGVLYGVESPRRQIPKLLDLYDDGILKLDELVTQRYPLERINEAYADMHAGRNIRGVIDFTL</sequence>
<evidence type="ECO:0000256" key="1">
    <source>
        <dbReference type="ARBA" id="ARBA00008072"/>
    </source>
</evidence>
<keyword evidence="4 8" id="KW-0560">Oxidoreductase</keyword>
<dbReference type="Gene3D" id="3.90.180.10">
    <property type="entry name" value="Medium-chain alcohol dehydrogenases, catalytic domain"/>
    <property type="match status" value="1"/>
</dbReference>
<dbReference type="Proteomes" id="UP000831786">
    <property type="component" value="Chromosome"/>
</dbReference>
<dbReference type="Gene3D" id="3.40.50.720">
    <property type="entry name" value="NAD(P)-binding Rossmann-like Domain"/>
    <property type="match status" value="1"/>
</dbReference>
<evidence type="ECO:0000256" key="6">
    <source>
        <dbReference type="RuleBase" id="RU361277"/>
    </source>
</evidence>
<dbReference type="PROSITE" id="PS00059">
    <property type="entry name" value="ADH_ZINC"/>
    <property type="match status" value="1"/>
</dbReference>
<keyword evidence="9" id="KW-1185">Reference proteome</keyword>